<gene>
    <name evidence="8" type="ORF">RHS01_08989</name>
</gene>
<evidence type="ECO:0000313" key="9">
    <source>
        <dbReference type="Proteomes" id="UP000614334"/>
    </source>
</evidence>
<dbReference type="PANTHER" id="PTHR11071">
    <property type="entry name" value="PEPTIDYL-PROLYL CIS-TRANS ISOMERASE"/>
    <property type="match status" value="1"/>
</dbReference>
<dbReference type="GO" id="GO:0016018">
    <property type="term" value="F:cyclosporin A binding"/>
    <property type="evidence" value="ECO:0007669"/>
    <property type="project" value="TreeGrafter"/>
</dbReference>
<keyword evidence="4" id="KW-0413">Isomerase</keyword>
<evidence type="ECO:0000256" key="1">
    <source>
        <dbReference type="ARBA" id="ARBA00000971"/>
    </source>
</evidence>
<feature type="domain" description="PPIase cyclophilin-type" evidence="6">
    <location>
        <begin position="10"/>
        <end position="184"/>
    </location>
</feature>
<dbReference type="FunFam" id="2.40.100.10:FF:000025">
    <property type="entry name" value="Peptidyl-prolyl cis-trans isomerase CYP19-2"/>
    <property type="match status" value="1"/>
</dbReference>
<dbReference type="PROSITE" id="PS50072">
    <property type="entry name" value="CSA_PPIASE_2"/>
    <property type="match status" value="1"/>
</dbReference>
<evidence type="ECO:0000256" key="5">
    <source>
        <dbReference type="SAM" id="MobiDB-lite"/>
    </source>
</evidence>
<reference evidence="8" key="1">
    <citation type="submission" date="2020-09" db="EMBL/GenBank/DDBJ databases">
        <title>Comparative genome analyses of four rice-infecting Rhizoctonia solani isolates reveal extensive enrichment of homogalacturonan modification genes.</title>
        <authorList>
            <person name="Lee D.-Y."/>
            <person name="Jeon J."/>
            <person name="Kim K.-T."/>
            <person name="Cheong K."/>
            <person name="Song H."/>
            <person name="Choi G."/>
            <person name="Ko J."/>
            <person name="Opiyo S.O."/>
            <person name="Zuo S."/>
            <person name="Madhav S."/>
            <person name="Lee Y.-H."/>
            <person name="Wang G.-L."/>
        </authorList>
    </citation>
    <scope>NUCLEOTIDE SEQUENCE</scope>
    <source>
        <strain evidence="8">AG1-IA B2</strain>
    </source>
</reference>
<accession>A0A8H7I6S6</accession>
<feature type="region of interest" description="Disordered" evidence="5">
    <location>
        <begin position="558"/>
        <end position="582"/>
    </location>
</feature>
<dbReference type="InterPro" id="IPR013320">
    <property type="entry name" value="ConA-like_dom_sf"/>
</dbReference>
<dbReference type="Pfam" id="PF00160">
    <property type="entry name" value="Pro_isomerase"/>
    <property type="match status" value="1"/>
</dbReference>
<evidence type="ECO:0000259" key="7">
    <source>
        <dbReference type="PROSITE" id="PS51762"/>
    </source>
</evidence>
<dbReference type="Gene3D" id="2.40.100.10">
    <property type="entry name" value="Cyclophilin-like"/>
    <property type="match status" value="1"/>
</dbReference>
<evidence type="ECO:0000259" key="6">
    <source>
        <dbReference type="PROSITE" id="PS50072"/>
    </source>
</evidence>
<keyword evidence="3" id="KW-0697">Rotamase</keyword>
<dbReference type="CDD" id="cd01926">
    <property type="entry name" value="cyclophilin_ABH_like"/>
    <property type="match status" value="1"/>
</dbReference>
<dbReference type="GO" id="GO:0003755">
    <property type="term" value="F:peptidyl-prolyl cis-trans isomerase activity"/>
    <property type="evidence" value="ECO:0007669"/>
    <property type="project" value="UniProtKB-KW"/>
</dbReference>
<organism evidence="8 9">
    <name type="scientific">Rhizoctonia solani</name>
    <dbReference type="NCBI Taxonomy" id="456999"/>
    <lineage>
        <taxon>Eukaryota</taxon>
        <taxon>Fungi</taxon>
        <taxon>Dikarya</taxon>
        <taxon>Basidiomycota</taxon>
        <taxon>Agaricomycotina</taxon>
        <taxon>Agaricomycetes</taxon>
        <taxon>Cantharellales</taxon>
        <taxon>Ceratobasidiaceae</taxon>
        <taxon>Rhizoctonia</taxon>
    </lineage>
</organism>
<dbReference type="PRINTS" id="PR00153">
    <property type="entry name" value="CSAPPISMRASE"/>
</dbReference>
<dbReference type="GO" id="GO:0005975">
    <property type="term" value="P:carbohydrate metabolic process"/>
    <property type="evidence" value="ECO:0007669"/>
    <property type="project" value="InterPro"/>
</dbReference>
<name>A0A8H7I6S6_9AGAM</name>
<dbReference type="GO" id="GO:0005737">
    <property type="term" value="C:cytoplasm"/>
    <property type="evidence" value="ECO:0007669"/>
    <property type="project" value="TreeGrafter"/>
</dbReference>
<dbReference type="GO" id="GO:0006457">
    <property type="term" value="P:protein folding"/>
    <property type="evidence" value="ECO:0007669"/>
    <property type="project" value="TreeGrafter"/>
</dbReference>
<dbReference type="PANTHER" id="PTHR11071:SF561">
    <property type="entry name" value="PEPTIDYL-PROLYL CIS-TRANS ISOMERASE D-RELATED"/>
    <property type="match status" value="1"/>
</dbReference>
<dbReference type="EC" id="5.2.1.8" evidence="2"/>
<protein>
    <recommendedName>
        <fullName evidence="2">peptidylprolyl isomerase</fullName>
        <ecNumber evidence="2">5.2.1.8</ecNumber>
    </recommendedName>
</protein>
<evidence type="ECO:0000313" key="8">
    <source>
        <dbReference type="EMBL" id="KAF8750846.1"/>
    </source>
</evidence>
<dbReference type="InterPro" id="IPR000757">
    <property type="entry name" value="Beta-glucanase-like"/>
</dbReference>
<evidence type="ECO:0000256" key="3">
    <source>
        <dbReference type="ARBA" id="ARBA00023110"/>
    </source>
</evidence>
<evidence type="ECO:0000256" key="2">
    <source>
        <dbReference type="ARBA" id="ARBA00013194"/>
    </source>
</evidence>
<comment type="caution">
    <text evidence="8">The sequence shown here is derived from an EMBL/GenBank/DDBJ whole genome shotgun (WGS) entry which is preliminary data.</text>
</comment>
<dbReference type="SUPFAM" id="SSF50891">
    <property type="entry name" value="Cyclophilin-like"/>
    <property type="match status" value="1"/>
</dbReference>
<dbReference type="EMBL" id="JACYCF010000019">
    <property type="protein sequence ID" value="KAF8750846.1"/>
    <property type="molecule type" value="Genomic_DNA"/>
</dbReference>
<evidence type="ECO:0000256" key="4">
    <source>
        <dbReference type="ARBA" id="ARBA00023235"/>
    </source>
</evidence>
<dbReference type="GO" id="GO:0004553">
    <property type="term" value="F:hydrolase activity, hydrolyzing O-glycosyl compounds"/>
    <property type="evidence" value="ECO:0007669"/>
    <property type="project" value="InterPro"/>
</dbReference>
<dbReference type="InterPro" id="IPR002130">
    <property type="entry name" value="Cyclophilin-type_PPIase_dom"/>
</dbReference>
<dbReference type="Pfam" id="PF26113">
    <property type="entry name" value="GH16_XgeA"/>
    <property type="match status" value="2"/>
</dbReference>
<sequence>MSNPSRPIVFMDINIGETPAGRLKMELFNDIVPKTAENFRQLCTGEHRATKGPPSIGGFVTRRLRTLLIVSNQRASVRDFMVQGGDFLNGDGTGSFSIYGDKFPDENFQMKHTGPGLLSMANSGPNTNGCQFFITAAACDFLDGKHVVFGKVIDGILTLRKIENVATGPNNRPKLTVKITECGEICNKGPQIDGYVCHDEITVMLLAHELRDHPRFDGVSRQFPIAAPSLFGRLGFLTGLVASQLALVAAQNPKYTIAQDFSGSKFFDGWSFTNGNDAKNYGNVAYLAKDVAMAQQLVYLNAAGNAIIKVDNTTVGSPQDPAYGRASVKMNTTEPFTKGSLVVMDALHFPYGCSVWPAYWSQGSPENEWPRFGEIDIVENVNLAPVNQMSLHTSQGCTLASDTQVTGRIVSNDCYNNTNGNQGCIIQMPDNSFGESFARNGGGVYAVEWSSTGNGIRAWFFPRSSIPADLTSANPNPSTWVPRPRPGPRNISICGAYAGATSVFESTCPNQGSCLDLVRNPRNYDNAYFEIAYVRIYSEYAFSFNVLDNSSSVWNNSSGTSSTITSTSQSGSATKTQSGANATGTTGSTNGAIYHSAGFIPAALSLIAGAWISA</sequence>
<dbReference type="InterPro" id="IPR029000">
    <property type="entry name" value="Cyclophilin-like_dom_sf"/>
</dbReference>
<comment type="catalytic activity">
    <reaction evidence="1">
        <text>[protein]-peptidylproline (omega=180) = [protein]-peptidylproline (omega=0)</text>
        <dbReference type="Rhea" id="RHEA:16237"/>
        <dbReference type="Rhea" id="RHEA-COMP:10747"/>
        <dbReference type="Rhea" id="RHEA-COMP:10748"/>
        <dbReference type="ChEBI" id="CHEBI:83833"/>
        <dbReference type="ChEBI" id="CHEBI:83834"/>
        <dbReference type="EC" id="5.2.1.8"/>
    </reaction>
</comment>
<proteinExistence type="predicted"/>
<dbReference type="SUPFAM" id="SSF49899">
    <property type="entry name" value="Concanavalin A-like lectins/glucanases"/>
    <property type="match status" value="1"/>
</dbReference>
<feature type="domain" description="GH16" evidence="7">
    <location>
        <begin position="248"/>
        <end position="502"/>
    </location>
</feature>
<dbReference type="Gene3D" id="2.60.120.200">
    <property type="match status" value="2"/>
</dbReference>
<dbReference type="AlphaFoldDB" id="A0A8H7I6S6"/>
<dbReference type="Proteomes" id="UP000614334">
    <property type="component" value="Unassembled WGS sequence"/>
</dbReference>
<dbReference type="PROSITE" id="PS51762">
    <property type="entry name" value="GH16_2"/>
    <property type="match status" value="1"/>
</dbReference>